<evidence type="ECO:0008006" key="4">
    <source>
        <dbReference type="Google" id="ProtNLM"/>
    </source>
</evidence>
<organism evidence="2 3">
    <name type="scientific">Cichlidogyrus casuarinus</name>
    <dbReference type="NCBI Taxonomy" id="1844966"/>
    <lineage>
        <taxon>Eukaryota</taxon>
        <taxon>Metazoa</taxon>
        <taxon>Spiralia</taxon>
        <taxon>Lophotrochozoa</taxon>
        <taxon>Platyhelminthes</taxon>
        <taxon>Monogenea</taxon>
        <taxon>Monopisthocotylea</taxon>
        <taxon>Dactylogyridea</taxon>
        <taxon>Ancyrocephalidae</taxon>
        <taxon>Cichlidogyrus</taxon>
    </lineage>
</organism>
<evidence type="ECO:0000313" key="2">
    <source>
        <dbReference type="EMBL" id="KAL3314412.1"/>
    </source>
</evidence>
<feature type="transmembrane region" description="Helical" evidence="1">
    <location>
        <begin position="69"/>
        <end position="88"/>
    </location>
</feature>
<feature type="transmembrane region" description="Helical" evidence="1">
    <location>
        <begin position="31"/>
        <end position="49"/>
    </location>
</feature>
<keyword evidence="1" id="KW-0472">Membrane</keyword>
<dbReference type="AlphaFoldDB" id="A0ABD2Q5H9"/>
<dbReference type="Proteomes" id="UP001626550">
    <property type="component" value="Unassembled WGS sequence"/>
</dbReference>
<feature type="transmembrane region" description="Helical" evidence="1">
    <location>
        <begin position="94"/>
        <end position="117"/>
    </location>
</feature>
<keyword evidence="3" id="KW-1185">Reference proteome</keyword>
<accession>A0ABD2Q5H9</accession>
<keyword evidence="1" id="KW-1133">Transmembrane helix</keyword>
<comment type="caution">
    <text evidence="2">The sequence shown here is derived from an EMBL/GenBank/DDBJ whole genome shotgun (WGS) entry which is preliminary data.</text>
</comment>
<evidence type="ECO:0000313" key="3">
    <source>
        <dbReference type="Proteomes" id="UP001626550"/>
    </source>
</evidence>
<evidence type="ECO:0000256" key="1">
    <source>
        <dbReference type="SAM" id="Phobius"/>
    </source>
</evidence>
<keyword evidence="1" id="KW-0812">Transmembrane</keyword>
<protein>
    <recommendedName>
        <fullName evidence="4">Acyltransferase 3 domain-containing protein</fullName>
    </recommendedName>
</protein>
<proteinExistence type="predicted"/>
<reference evidence="2 3" key="1">
    <citation type="submission" date="2024-11" db="EMBL/GenBank/DDBJ databases">
        <title>Adaptive evolution of stress response genes in parasites aligns with host niche diversity.</title>
        <authorList>
            <person name="Hahn C."/>
            <person name="Resl P."/>
        </authorList>
    </citation>
    <scope>NUCLEOTIDE SEQUENCE [LARGE SCALE GENOMIC DNA]</scope>
    <source>
        <strain evidence="2">EGGRZ-B1_66</strain>
        <tissue evidence="2">Body</tissue>
    </source>
</reference>
<sequence length="134" mass="15360">MSVLYGLYGIQSQKYTVTTAVAALYNGSYHVVWSIGLAIMCYFCAIRWYGPIRGLLDWAGFRIFSRLSYSIYLVHPCVIFLIFTSLLIPERFTLMIAIMWAFPVFWVSFTAAIILYLTAEAPFGQILQVLFDKN</sequence>
<name>A0ABD2Q5H9_9PLAT</name>
<gene>
    <name evidence="2" type="ORF">Ciccas_006967</name>
</gene>
<dbReference type="PANTHER" id="PTHR11161:SF0">
    <property type="entry name" value="O-ACYLTRANSFERASE LIKE PROTEIN"/>
    <property type="match status" value="1"/>
</dbReference>
<dbReference type="InterPro" id="IPR052728">
    <property type="entry name" value="O2_lipid_transport_reg"/>
</dbReference>
<dbReference type="EMBL" id="JBJKFK010001008">
    <property type="protein sequence ID" value="KAL3314412.1"/>
    <property type="molecule type" value="Genomic_DNA"/>
</dbReference>
<dbReference type="PANTHER" id="PTHR11161">
    <property type="entry name" value="O-ACYLTRANSFERASE"/>
    <property type="match status" value="1"/>
</dbReference>